<protein>
    <recommendedName>
        <fullName evidence="3">DNA polymerase III subunit delta</fullName>
    </recommendedName>
</protein>
<evidence type="ECO:0008006" key="3">
    <source>
        <dbReference type="Google" id="ProtNLM"/>
    </source>
</evidence>
<dbReference type="SUPFAM" id="SSF52540">
    <property type="entry name" value="P-loop containing nucleoside triphosphate hydrolases"/>
    <property type="match status" value="1"/>
</dbReference>
<dbReference type="AlphaFoldDB" id="A0A2M6WE56"/>
<dbReference type="Pfam" id="PF13177">
    <property type="entry name" value="DNA_pol3_delta2"/>
    <property type="match status" value="1"/>
</dbReference>
<reference evidence="2" key="1">
    <citation type="submission" date="2017-09" db="EMBL/GenBank/DDBJ databases">
        <title>Depth-based differentiation of microbial function through sediment-hosted aquifers and enrichment of novel symbionts in the deep terrestrial subsurface.</title>
        <authorList>
            <person name="Probst A.J."/>
            <person name="Ladd B."/>
            <person name="Jarett J.K."/>
            <person name="Geller-Mcgrath D.E."/>
            <person name="Sieber C.M.K."/>
            <person name="Emerson J.B."/>
            <person name="Anantharaman K."/>
            <person name="Thomas B.C."/>
            <person name="Malmstrom R."/>
            <person name="Stieglmeier M."/>
            <person name="Klingl A."/>
            <person name="Woyke T."/>
            <person name="Ryan C.M."/>
            <person name="Banfield J.F."/>
        </authorList>
    </citation>
    <scope>NUCLEOTIDE SEQUENCE [LARGE SCALE GENOMIC DNA]</scope>
</reference>
<dbReference type="InterPro" id="IPR027417">
    <property type="entry name" value="P-loop_NTPase"/>
</dbReference>
<dbReference type="EMBL" id="PFBJ01000011">
    <property type="protein sequence ID" value="PIT91077.1"/>
    <property type="molecule type" value="Genomic_DNA"/>
</dbReference>
<sequence length="223" mass="25077">MDILKSALASDALHHAYLLSPASREDVFAFIETGLGMPMRGNPDVHIFERDTFTIDDARVLKERENRAPLSGTKKVFIVSFSFIQTEAQNALLKVLEEPSESTHFFFFTPSPEQLLGTVRSRVMDVSVSGGVSKMFADVPAFLAMSPAKRIEFLASLIEEKDRIGAIQFLNELETELAERKEKIDTHDLSIFSHIRRARSYLSDRAPSVKILLEHIALTTPRI</sequence>
<accession>A0A2M6WE56</accession>
<comment type="caution">
    <text evidence="1">The sequence shown here is derived from an EMBL/GenBank/DDBJ whole genome shotgun (WGS) entry which is preliminary data.</text>
</comment>
<evidence type="ECO:0000313" key="1">
    <source>
        <dbReference type="EMBL" id="PIT91077.1"/>
    </source>
</evidence>
<name>A0A2M6WE56_9BACT</name>
<organism evidence="1 2">
    <name type="scientific">Candidatus Kaiserbacteria bacterium CG10_big_fil_rev_8_21_14_0_10_49_17</name>
    <dbReference type="NCBI Taxonomy" id="1974609"/>
    <lineage>
        <taxon>Bacteria</taxon>
        <taxon>Candidatus Kaiseribacteriota</taxon>
    </lineage>
</organism>
<evidence type="ECO:0000313" key="2">
    <source>
        <dbReference type="Proteomes" id="UP000228809"/>
    </source>
</evidence>
<gene>
    <name evidence="1" type="ORF">COU17_02195</name>
</gene>
<dbReference type="Proteomes" id="UP000228809">
    <property type="component" value="Unassembled WGS sequence"/>
</dbReference>
<dbReference type="Gene3D" id="3.40.50.300">
    <property type="entry name" value="P-loop containing nucleotide triphosphate hydrolases"/>
    <property type="match status" value="1"/>
</dbReference>
<proteinExistence type="predicted"/>